<feature type="transmembrane region" description="Helical" evidence="6">
    <location>
        <begin position="137"/>
        <end position="157"/>
    </location>
</feature>
<feature type="transmembrane region" description="Helical" evidence="6">
    <location>
        <begin position="52"/>
        <end position="78"/>
    </location>
</feature>
<dbReference type="Proteomes" id="UP000470082">
    <property type="component" value="Unassembled WGS sequence"/>
</dbReference>
<keyword evidence="5 6" id="KW-0472">Membrane</keyword>
<feature type="transmembrane region" description="Helical" evidence="6">
    <location>
        <begin position="169"/>
        <end position="191"/>
    </location>
</feature>
<keyword evidence="4 6" id="KW-1133">Transmembrane helix</keyword>
<comment type="caution">
    <text evidence="8">The sequence shown here is derived from an EMBL/GenBank/DDBJ whole genome shotgun (WGS) entry which is preliminary data.</text>
</comment>
<evidence type="ECO:0000256" key="6">
    <source>
        <dbReference type="RuleBase" id="RU366058"/>
    </source>
</evidence>
<dbReference type="InterPro" id="IPR015414">
    <property type="entry name" value="TMEM64"/>
</dbReference>
<evidence type="ECO:0000313" key="9">
    <source>
        <dbReference type="Proteomes" id="UP000470082"/>
    </source>
</evidence>
<feature type="transmembrane region" description="Helical" evidence="6">
    <location>
        <begin position="90"/>
        <end position="107"/>
    </location>
</feature>
<feature type="domain" description="VTT" evidence="7">
    <location>
        <begin position="71"/>
        <end position="188"/>
    </location>
</feature>
<dbReference type="InterPro" id="IPR032816">
    <property type="entry name" value="VTT_dom"/>
</dbReference>
<dbReference type="GO" id="GO:0005886">
    <property type="term" value="C:plasma membrane"/>
    <property type="evidence" value="ECO:0007669"/>
    <property type="project" value="UniProtKB-SubCell"/>
</dbReference>
<keyword evidence="2 6" id="KW-1003">Cell membrane</keyword>
<dbReference type="RefSeq" id="WP_154460197.1">
    <property type="nucleotide sequence ID" value="NZ_VUMM01000010.1"/>
</dbReference>
<dbReference type="PANTHER" id="PTHR12677:SF49">
    <property type="entry name" value="TVP38_TMEM64 FAMILY MEMBRANE PROTEIN"/>
    <property type="match status" value="1"/>
</dbReference>
<evidence type="ECO:0000256" key="2">
    <source>
        <dbReference type="ARBA" id="ARBA00022475"/>
    </source>
</evidence>
<organism evidence="8 9">
    <name type="scientific">Floccifex porci</name>
    <dbReference type="NCBI Taxonomy" id="2606629"/>
    <lineage>
        <taxon>Bacteria</taxon>
        <taxon>Bacillati</taxon>
        <taxon>Bacillota</taxon>
        <taxon>Erysipelotrichia</taxon>
        <taxon>Erysipelotrichales</taxon>
        <taxon>Erysipelotrichaceae</taxon>
        <taxon>Floccifex</taxon>
    </lineage>
</organism>
<evidence type="ECO:0000259" key="7">
    <source>
        <dbReference type="Pfam" id="PF09335"/>
    </source>
</evidence>
<gene>
    <name evidence="8" type="ORF">FYJ50_06045</name>
</gene>
<dbReference type="Pfam" id="PF09335">
    <property type="entry name" value="VTT_dom"/>
    <property type="match status" value="1"/>
</dbReference>
<evidence type="ECO:0000256" key="5">
    <source>
        <dbReference type="ARBA" id="ARBA00023136"/>
    </source>
</evidence>
<keyword evidence="9" id="KW-1185">Reference proteome</keyword>
<comment type="subcellular location">
    <subcellularLocation>
        <location evidence="1 6">Cell membrane</location>
        <topology evidence="1 6">Multi-pass membrane protein</topology>
    </subcellularLocation>
</comment>
<dbReference type="EMBL" id="VUMM01000010">
    <property type="protein sequence ID" value="MSS01659.1"/>
    <property type="molecule type" value="Genomic_DNA"/>
</dbReference>
<sequence length="192" mass="22235">MERKETFIENILMTSMILLFGIVLFVVLKGWIEGRFSSIASLRSYIQEFGLLGPFILTIIQVLQVVLPVLPGFFGCIVGASMYGAMNGFWINYIGISLGSLMAFWLARRYGVSLVKKLISIEKYERFTNWIQTKNSYTFILFLCILLPLAPDDFLCYFSGLISMSFKKFLWIIIFAKPWCILFYCLFFAYFI</sequence>
<proteinExistence type="inferred from homology"/>
<keyword evidence="3 6" id="KW-0812">Transmembrane</keyword>
<evidence type="ECO:0000313" key="8">
    <source>
        <dbReference type="EMBL" id="MSS01659.1"/>
    </source>
</evidence>
<evidence type="ECO:0000256" key="1">
    <source>
        <dbReference type="ARBA" id="ARBA00004651"/>
    </source>
</evidence>
<feature type="transmembrane region" description="Helical" evidence="6">
    <location>
        <begin position="12"/>
        <end position="32"/>
    </location>
</feature>
<protein>
    <recommendedName>
        <fullName evidence="6">TVP38/TMEM64 family membrane protein</fullName>
    </recommendedName>
</protein>
<evidence type="ECO:0000256" key="3">
    <source>
        <dbReference type="ARBA" id="ARBA00022692"/>
    </source>
</evidence>
<reference evidence="8 9" key="1">
    <citation type="submission" date="2019-08" db="EMBL/GenBank/DDBJ databases">
        <title>In-depth cultivation of the pig gut microbiome towards novel bacterial diversity and tailored functional studies.</title>
        <authorList>
            <person name="Wylensek D."/>
            <person name="Hitch T.C.A."/>
            <person name="Clavel T."/>
        </authorList>
    </citation>
    <scope>NUCLEOTIDE SEQUENCE [LARGE SCALE GENOMIC DNA]</scope>
    <source>
        <strain evidence="8 9">LKV-178-WT-2G</strain>
    </source>
</reference>
<comment type="similarity">
    <text evidence="6">Belongs to the TVP38/TMEM64 family.</text>
</comment>
<evidence type="ECO:0000256" key="4">
    <source>
        <dbReference type="ARBA" id="ARBA00022989"/>
    </source>
</evidence>
<name>A0A7X2N383_9FIRM</name>
<dbReference type="PANTHER" id="PTHR12677">
    <property type="entry name" value="GOLGI APPARATUS MEMBRANE PROTEIN TVP38-RELATED"/>
    <property type="match status" value="1"/>
</dbReference>
<accession>A0A7X2N383</accession>
<dbReference type="AlphaFoldDB" id="A0A7X2N383"/>